<dbReference type="OrthoDB" id="596635at2"/>
<comment type="caution">
    <text evidence="2">The sequence shown here is derived from an EMBL/GenBank/DDBJ whole genome shotgun (WGS) entry which is preliminary data.</text>
</comment>
<keyword evidence="3" id="KW-1185">Reference proteome</keyword>
<evidence type="ECO:0000313" key="3">
    <source>
        <dbReference type="Proteomes" id="UP000308181"/>
    </source>
</evidence>
<dbReference type="EMBL" id="SWBP01000001">
    <property type="protein sequence ID" value="TKC00458.1"/>
    <property type="molecule type" value="Genomic_DNA"/>
</dbReference>
<dbReference type="Pfam" id="PF13439">
    <property type="entry name" value="Glyco_transf_4"/>
    <property type="match status" value="1"/>
</dbReference>
<dbReference type="PANTHER" id="PTHR12526">
    <property type="entry name" value="GLYCOSYLTRANSFERASE"/>
    <property type="match status" value="1"/>
</dbReference>
<gene>
    <name evidence="2" type="ORF">FA046_01900</name>
</gene>
<sequence>MQKLKAILSQGHGRIQLGETSVFLKQSGINVRLITGWVPRKISPKLVNFLGKVVGRPNLYKRIIIRQPKELSNEEVISSSLPEFTFWFLILLSRFKFISEDNALTFGWLFLGWRSKKYIKDAEIFHVRSGAGQGGAIQIAKKLKMKIIVDHSIAHPVSMKNYLLKEYDKFNKKYDLDPSTKFWTLVQKDCEEADYIVVNSDFVKQTFLENGFENEKIKVIYFGVRKDFIGIKKDWRIKLGEPTKLLFIGNFGFRKGARVLIDAIKILNSRNLNVQLDILGIVDEMGRIDIPSNINFRGIFLYDELKNFLKTRDIYVFPTFAEGSSRAAMEAMASGIPVVTTYNCGVPITHNLNGIIVPIDDSTTLANEIERLMLNESLRQTIGLNASNLIRDSYTWEIYRKNIVEFYREIIAN</sequence>
<dbReference type="CDD" id="cd03801">
    <property type="entry name" value="GT4_PimA-like"/>
    <property type="match status" value="1"/>
</dbReference>
<dbReference type="Gene3D" id="3.40.50.2000">
    <property type="entry name" value="Glycogen Phosphorylase B"/>
    <property type="match status" value="2"/>
</dbReference>
<feature type="domain" description="Glycosyltransferase subfamily 4-like N-terminal" evidence="1">
    <location>
        <begin position="111"/>
        <end position="225"/>
    </location>
</feature>
<protein>
    <submittedName>
        <fullName evidence="2">Glycosyltransferase</fullName>
    </submittedName>
</protein>
<reference evidence="2 3" key="1">
    <citation type="submission" date="2019-04" db="EMBL/GenBank/DDBJ databases">
        <title>Pedobacter sp. AR-3-17 sp. nov., isolated from Arctic soil.</title>
        <authorList>
            <person name="Dahal R.H."/>
            <person name="Kim D.-U."/>
        </authorList>
    </citation>
    <scope>NUCLEOTIDE SEQUENCE [LARGE SCALE GENOMIC DNA]</scope>
    <source>
        <strain evidence="2 3">AR-3-17</strain>
    </source>
</reference>
<dbReference type="AlphaFoldDB" id="A0A4U1C9V9"/>
<evidence type="ECO:0000259" key="1">
    <source>
        <dbReference type="Pfam" id="PF13439"/>
    </source>
</evidence>
<accession>A0A4U1C9V9</accession>
<dbReference type="GO" id="GO:0016757">
    <property type="term" value="F:glycosyltransferase activity"/>
    <property type="evidence" value="ECO:0007669"/>
    <property type="project" value="UniProtKB-ARBA"/>
</dbReference>
<dbReference type="SUPFAM" id="SSF53756">
    <property type="entry name" value="UDP-Glycosyltransferase/glycogen phosphorylase"/>
    <property type="match status" value="1"/>
</dbReference>
<keyword evidence="2" id="KW-0808">Transferase</keyword>
<dbReference type="Pfam" id="PF13692">
    <property type="entry name" value="Glyco_trans_1_4"/>
    <property type="match status" value="1"/>
</dbReference>
<dbReference type="Proteomes" id="UP000308181">
    <property type="component" value="Unassembled WGS sequence"/>
</dbReference>
<dbReference type="RefSeq" id="WP_136824667.1">
    <property type="nucleotide sequence ID" value="NZ_SWBP01000001.1"/>
</dbReference>
<name>A0A4U1C9V9_9SPHI</name>
<organism evidence="2 3">
    <name type="scientific">Pedobacter cryophilus</name>
    <dbReference type="NCBI Taxonomy" id="2571271"/>
    <lineage>
        <taxon>Bacteria</taxon>
        <taxon>Pseudomonadati</taxon>
        <taxon>Bacteroidota</taxon>
        <taxon>Sphingobacteriia</taxon>
        <taxon>Sphingobacteriales</taxon>
        <taxon>Sphingobacteriaceae</taxon>
        <taxon>Pedobacter</taxon>
    </lineage>
</organism>
<evidence type="ECO:0000313" key="2">
    <source>
        <dbReference type="EMBL" id="TKC00458.1"/>
    </source>
</evidence>
<dbReference type="InterPro" id="IPR028098">
    <property type="entry name" value="Glyco_trans_4-like_N"/>
</dbReference>
<proteinExistence type="predicted"/>